<comment type="caution">
    <text evidence="2">The sequence shown here is derived from an EMBL/GenBank/DDBJ whole genome shotgun (WGS) entry which is preliminary data.</text>
</comment>
<evidence type="ECO:0000313" key="2">
    <source>
        <dbReference type="EMBL" id="OKH93157.1"/>
    </source>
</evidence>
<dbReference type="EMBL" id="LFBV01000005">
    <property type="protein sequence ID" value="OKH93157.1"/>
    <property type="molecule type" value="Genomic_DNA"/>
</dbReference>
<evidence type="ECO:0000313" key="3">
    <source>
        <dbReference type="Proteomes" id="UP000186455"/>
    </source>
</evidence>
<sequence>MIWLTWRQFRVPLLVTLALLGVVAAFLLITGIGMRDGLDEIRAGCAGGCGDSLNEFVRQQQTMVSAVGAALIAVPGLLGMAWGAPLVARELESGTHRMIWNQGVTRTRWLMVRMLAVGGFAVLTTGLLGLMVTWWARPIDAITQERFTPLVFEVRGVVPFGYAAFAFAVGVCAGLLVRRTLPAMAVTLAVVAAAQILVPLAVRPHLMPPETRTLRVAGPAGLEKGITGMGLQSRGSGDNARMDVIVEMAGAWVTSGRSPALTPDGVPATGAEVCADSGPASQGKCLEQAGLRVEVEYQPGDRYWTFQLLEAALYLALAGLPAGAGFWWLRRRLS</sequence>
<keyword evidence="1" id="KW-1133">Transmembrane helix</keyword>
<keyword evidence="1" id="KW-0472">Membrane</keyword>
<feature type="transmembrane region" description="Helical" evidence="1">
    <location>
        <begin position="156"/>
        <end position="177"/>
    </location>
</feature>
<feature type="transmembrane region" description="Helical" evidence="1">
    <location>
        <begin position="311"/>
        <end position="329"/>
    </location>
</feature>
<keyword evidence="1" id="KW-0812">Transmembrane</keyword>
<proteinExistence type="predicted"/>
<protein>
    <recommendedName>
        <fullName evidence="4">Transmembrane transport protein</fullName>
    </recommendedName>
</protein>
<evidence type="ECO:0008006" key="4">
    <source>
        <dbReference type="Google" id="ProtNLM"/>
    </source>
</evidence>
<dbReference type="Proteomes" id="UP000186455">
    <property type="component" value="Unassembled WGS sequence"/>
</dbReference>
<feature type="transmembrane region" description="Helical" evidence="1">
    <location>
        <begin position="184"/>
        <end position="202"/>
    </location>
</feature>
<dbReference type="RefSeq" id="WP_073791530.1">
    <property type="nucleotide sequence ID" value="NZ_LFBV01000005.1"/>
</dbReference>
<reference evidence="2 3" key="1">
    <citation type="submission" date="2015-06" db="EMBL/GenBank/DDBJ databases">
        <title>Cloning and characterization of the uncialamcin biosynthetic gene cluster.</title>
        <authorList>
            <person name="Yan X."/>
            <person name="Huang T."/>
            <person name="Ge H."/>
            <person name="Shen B."/>
        </authorList>
    </citation>
    <scope>NUCLEOTIDE SEQUENCE [LARGE SCALE GENOMIC DNA]</scope>
    <source>
        <strain evidence="2 3">DCA2648</strain>
    </source>
</reference>
<keyword evidence="3" id="KW-1185">Reference proteome</keyword>
<organism evidence="2 3">
    <name type="scientific">Streptomyces uncialis</name>
    <dbReference type="NCBI Taxonomy" id="1048205"/>
    <lineage>
        <taxon>Bacteria</taxon>
        <taxon>Bacillati</taxon>
        <taxon>Actinomycetota</taxon>
        <taxon>Actinomycetes</taxon>
        <taxon>Kitasatosporales</taxon>
        <taxon>Streptomycetaceae</taxon>
        <taxon>Streptomyces</taxon>
    </lineage>
</organism>
<accession>A0A1Q4V5R6</accession>
<dbReference type="AlphaFoldDB" id="A0A1Q4V5R6"/>
<feature type="transmembrane region" description="Helical" evidence="1">
    <location>
        <begin position="12"/>
        <end position="34"/>
    </location>
</feature>
<evidence type="ECO:0000256" key="1">
    <source>
        <dbReference type="SAM" id="Phobius"/>
    </source>
</evidence>
<feature type="transmembrane region" description="Helical" evidence="1">
    <location>
        <begin position="109"/>
        <end position="136"/>
    </location>
</feature>
<gene>
    <name evidence="2" type="ORF">AB852_22175</name>
</gene>
<dbReference type="STRING" id="1048205.AB852_22175"/>
<name>A0A1Q4V5R6_9ACTN</name>
<feature type="transmembrane region" description="Helical" evidence="1">
    <location>
        <begin position="63"/>
        <end position="88"/>
    </location>
</feature>